<reference evidence="1 2" key="1">
    <citation type="journal article" date="2018" name="Front. Plant Sci.">
        <title>Red Clover (Trifolium pratense) and Zigzag Clover (T. medium) - A Picture of Genomic Similarities and Differences.</title>
        <authorList>
            <person name="Dluhosova J."/>
            <person name="Istvanek J."/>
            <person name="Nedelnik J."/>
            <person name="Repkova J."/>
        </authorList>
    </citation>
    <scope>NUCLEOTIDE SEQUENCE [LARGE SCALE GENOMIC DNA]</scope>
    <source>
        <strain evidence="2">cv. 10/8</strain>
        <tissue evidence="1">Leaf</tissue>
    </source>
</reference>
<evidence type="ECO:0000313" key="1">
    <source>
        <dbReference type="EMBL" id="MCI62032.1"/>
    </source>
</evidence>
<feature type="non-terminal residue" evidence="1">
    <location>
        <position position="18"/>
    </location>
</feature>
<accession>A0A392TM32</accession>
<dbReference type="EMBL" id="LXQA010611473">
    <property type="protein sequence ID" value="MCI62032.1"/>
    <property type="molecule type" value="Genomic_DNA"/>
</dbReference>
<sequence length="18" mass="1925">MNDGGATRDEGRSNRSAM</sequence>
<organism evidence="1 2">
    <name type="scientific">Trifolium medium</name>
    <dbReference type="NCBI Taxonomy" id="97028"/>
    <lineage>
        <taxon>Eukaryota</taxon>
        <taxon>Viridiplantae</taxon>
        <taxon>Streptophyta</taxon>
        <taxon>Embryophyta</taxon>
        <taxon>Tracheophyta</taxon>
        <taxon>Spermatophyta</taxon>
        <taxon>Magnoliopsida</taxon>
        <taxon>eudicotyledons</taxon>
        <taxon>Gunneridae</taxon>
        <taxon>Pentapetalae</taxon>
        <taxon>rosids</taxon>
        <taxon>fabids</taxon>
        <taxon>Fabales</taxon>
        <taxon>Fabaceae</taxon>
        <taxon>Papilionoideae</taxon>
        <taxon>50 kb inversion clade</taxon>
        <taxon>NPAAA clade</taxon>
        <taxon>Hologalegina</taxon>
        <taxon>IRL clade</taxon>
        <taxon>Trifolieae</taxon>
        <taxon>Trifolium</taxon>
    </lineage>
</organism>
<evidence type="ECO:0000313" key="2">
    <source>
        <dbReference type="Proteomes" id="UP000265520"/>
    </source>
</evidence>
<name>A0A392TM32_9FABA</name>
<dbReference type="AlphaFoldDB" id="A0A392TM32"/>
<protein>
    <submittedName>
        <fullName evidence="1">Uncharacterized protein</fullName>
    </submittedName>
</protein>
<comment type="caution">
    <text evidence="1">The sequence shown here is derived from an EMBL/GenBank/DDBJ whole genome shotgun (WGS) entry which is preliminary data.</text>
</comment>
<proteinExistence type="predicted"/>
<keyword evidence="2" id="KW-1185">Reference proteome</keyword>
<dbReference type="Proteomes" id="UP000265520">
    <property type="component" value="Unassembled WGS sequence"/>
</dbReference>